<evidence type="ECO:0000313" key="9">
    <source>
        <dbReference type="Proteomes" id="UP001519363"/>
    </source>
</evidence>
<protein>
    <submittedName>
        <fullName evidence="8">RNA polymerase sigma factor (Sigma-70 family)</fullName>
    </submittedName>
</protein>
<accession>A0ABS5AJN5</accession>
<dbReference type="InterPro" id="IPR013325">
    <property type="entry name" value="RNA_pol_sigma_r2"/>
</dbReference>
<keyword evidence="4" id="KW-0238">DNA-binding</keyword>
<evidence type="ECO:0000256" key="5">
    <source>
        <dbReference type="ARBA" id="ARBA00023163"/>
    </source>
</evidence>
<gene>
    <name evidence="8" type="ORF">JOF53_004772</name>
</gene>
<dbReference type="InterPro" id="IPR013249">
    <property type="entry name" value="RNA_pol_sigma70_r4_t2"/>
</dbReference>
<dbReference type="SUPFAM" id="SSF88946">
    <property type="entry name" value="Sigma2 domain of RNA polymerase sigma factors"/>
    <property type="match status" value="1"/>
</dbReference>
<proteinExistence type="inferred from homology"/>
<evidence type="ECO:0000256" key="1">
    <source>
        <dbReference type="ARBA" id="ARBA00010641"/>
    </source>
</evidence>
<dbReference type="Pfam" id="PF08281">
    <property type="entry name" value="Sigma70_r4_2"/>
    <property type="match status" value="1"/>
</dbReference>
<keyword evidence="9" id="KW-1185">Reference proteome</keyword>
<evidence type="ECO:0000259" key="7">
    <source>
        <dbReference type="SMART" id="SM00421"/>
    </source>
</evidence>
<keyword evidence="5" id="KW-0804">Transcription</keyword>
<keyword evidence="3" id="KW-0731">Sigma factor</keyword>
<feature type="domain" description="HTH luxR-type" evidence="7">
    <location>
        <begin position="113"/>
        <end position="167"/>
    </location>
</feature>
<evidence type="ECO:0000256" key="3">
    <source>
        <dbReference type="ARBA" id="ARBA00023082"/>
    </source>
</evidence>
<organism evidence="8 9">
    <name type="scientific">Crossiella equi</name>
    <dbReference type="NCBI Taxonomy" id="130796"/>
    <lineage>
        <taxon>Bacteria</taxon>
        <taxon>Bacillati</taxon>
        <taxon>Actinomycetota</taxon>
        <taxon>Actinomycetes</taxon>
        <taxon>Pseudonocardiales</taxon>
        <taxon>Pseudonocardiaceae</taxon>
        <taxon>Crossiella</taxon>
    </lineage>
</organism>
<dbReference type="NCBIfam" id="TIGR02937">
    <property type="entry name" value="sigma70-ECF"/>
    <property type="match status" value="1"/>
</dbReference>
<feature type="region of interest" description="Disordered" evidence="6">
    <location>
        <begin position="227"/>
        <end position="348"/>
    </location>
</feature>
<dbReference type="InterPro" id="IPR039425">
    <property type="entry name" value="RNA_pol_sigma-70-like"/>
</dbReference>
<comment type="similarity">
    <text evidence="1">Belongs to the sigma-70 factor family. ECF subfamily.</text>
</comment>
<dbReference type="Gene3D" id="1.10.10.10">
    <property type="entry name" value="Winged helix-like DNA-binding domain superfamily/Winged helix DNA-binding domain"/>
    <property type="match status" value="1"/>
</dbReference>
<name>A0ABS5AJN5_9PSEU</name>
<reference evidence="8 9" key="1">
    <citation type="submission" date="2021-03" db="EMBL/GenBank/DDBJ databases">
        <title>Sequencing the genomes of 1000 actinobacteria strains.</title>
        <authorList>
            <person name="Klenk H.-P."/>
        </authorList>
    </citation>
    <scope>NUCLEOTIDE SEQUENCE [LARGE SCALE GENOMIC DNA]</scope>
    <source>
        <strain evidence="8 9">DSM 44580</strain>
    </source>
</reference>
<dbReference type="SUPFAM" id="SSF88659">
    <property type="entry name" value="Sigma3 and sigma4 domains of RNA polymerase sigma factors"/>
    <property type="match status" value="1"/>
</dbReference>
<dbReference type="Pfam" id="PF04542">
    <property type="entry name" value="Sigma70_r2"/>
    <property type="match status" value="1"/>
</dbReference>
<keyword evidence="2" id="KW-0805">Transcription regulation</keyword>
<feature type="compositionally biased region" description="Basic and acidic residues" evidence="6">
    <location>
        <begin position="266"/>
        <end position="281"/>
    </location>
</feature>
<evidence type="ECO:0000256" key="6">
    <source>
        <dbReference type="SAM" id="MobiDB-lite"/>
    </source>
</evidence>
<dbReference type="SMART" id="SM00421">
    <property type="entry name" value="HTH_LUXR"/>
    <property type="match status" value="1"/>
</dbReference>
<dbReference type="InterPro" id="IPR036388">
    <property type="entry name" value="WH-like_DNA-bd_sf"/>
</dbReference>
<dbReference type="PANTHER" id="PTHR43133:SF8">
    <property type="entry name" value="RNA POLYMERASE SIGMA FACTOR HI_1459-RELATED"/>
    <property type="match status" value="1"/>
</dbReference>
<dbReference type="InterPro" id="IPR014284">
    <property type="entry name" value="RNA_pol_sigma-70_dom"/>
</dbReference>
<evidence type="ECO:0000256" key="4">
    <source>
        <dbReference type="ARBA" id="ARBA00023125"/>
    </source>
</evidence>
<dbReference type="Gene3D" id="1.10.1740.10">
    <property type="match status" value="1"/>
</dbReference>
<dbReference type="EMBL" id="JAGIOO010000001">
    <property type="protein sequence ID" value="MBP2475900.1"/>
    <property type="molecule type" value="Genomic_DNA"/>
</dbReference>
<feature type="compositionally biased region" description="Basic and acidic residues" evidence="6">
    <location>
        <begin position="294"/>
        <end position="314"/>
    </location>
</feature>
<dbReference type="InterPro" id="IPR013324">
    <property type="entry name" value="RNA_pol_sigma_r3/r4-like"/>
</dbReference>
<evidence type="ECO:0000313" key="8">
    <source>
        <dbReference type="EMBL" id="MBP2475900.1"/>
    </source>
</evidence>
<sequence>MLPTWGLRMDEERLAAAAESALVRVRAAGASKEQAEDCVQDAVVDLLAASSAVERPEAWLTTVSRRRFVDLVRRRQSEQTALARTSAQVRIGTTDPSDTVADRDQARWMAAALAELPATTRAVVDGAGAGRSNQEIASDLGLSERSVESHLTRARRLLRRLAAAVVLPFGVAVASLWRTLGAGKVATAKVAVATVSVPLAVGTVVLLPFTSTPTPVPPPLAIVEQAAPEQAEPPPDLPPPPPAGTKPGGGTAQGSGTPNGAPADRPAGHRPDKPGRDKGNKPEYAGKPGSWGKSRQEGKPSHVGHPDRLGERPRAGSPRPGSARGGGHHDRTAGEPGPGRPRRGGNPH</sequence>
<dbReference type="RefSeq" id="WP_209707257.1">
    <property type="nucleotide sequence ID" value="NZ_JAGIOO010000001.1"/>
</dbReference>
<dbReference type="PANTHER" id="PTHR43133">
    <property type="entry name" value="RNA POLYMERASE ECF-TYPE SIGMA FACTO"/>
    <property type="match status" value="1"/>
</dbReference>
<evidence type="ECO:0000256" key="2">
    <source>
        <dbReference type="ARBA" id="ARBA00023015"/>
    </source>
</evidence>
<dbReference type="InterPro" id="IPR000792">
    <property type="entry name" value="Tscrpt_reg_LuxR_C"/>
</dbReference>
<feature type="compositionally biased region" description="Pro residues" evidence="6">
    <location>
        <begin position="231"/>
        <end position="244"/>
    </location>
</feature>
<dbReference type="Proteomes" id="UP001519363">
    <property type="component" value="Unassembled WGS sequence"/>
</dbReference>
<dbReference type="InterPro" id="IPR007627">
    <property type="entry name" value="RNA_pol_sigma70_r2"/>
</dbReference>
<comment type="caution">
    <text evidence="8">The sequence shown here is derived from an EMBL/GenBank/DDBJ whole genome shotgun (WGS) entry which is preliminary data.</text>
</comment>